<dbReference type="EMBL" id="CAJNOK010030830">
    <property type="protein sequence ID" value="CAF1464911.1"/>
    <property type="molecule type" value="Genomic_DNA"/>
</dbReference>
<sequence>QVDSMESAFATTLDDVINKYFGEQHGQNIIKPMGRQIIRLQRLKSTDPQLFVWNNRQVIHVEHSPEKASLACEIKPFALHDKTGFDIGIKFHYIELLSLEIDQVSAKMMIVQSLLAEWCTLMCDLTHAIRRSYLFQEFIPMKLMFKQESDQIIEILDKIIEYLLTNDIAPLIRLYGSYTNTYHYTLSILKSNPFLRQFLLCDTFEKL</sequence>
<evidence type="ECO:0000313" key="1">
    <source>
        <dbReference type="EMBL" id="CAF1464911.1"/>
    </source>
</evidence>
<dbReference type="Proteomes" id="UP000677228">
    <property type="component" value="Unassembled WGS sequence"/>
</dbReference>
<reference evidence="2" key="1">
    <citation type="submission" date="2021-02" db="EMBL/GenBank/DDBJ databases">
        <authorList>
            <person name="Nowell W R."/>
        </authorList>
    </citation>
    <scope>NUCLEOTIDE SEQUENCE</scope>
</reference>
<evidence type="ECO:0000313" key="2">
    <source>
        <dbReference type="EMBL" id="CAF4257733.1"/>
    </source>
</evidence>
<comment type="caution">
    <text evidence="2">The sequence shown here is derived from an EMBL/GenBank/DDBJ whole genome shotgun (WGS) entry which is preliminary data.</text>
</comment>
<accession>A0A8S2T1Y3</accession>
<dbReference type="AlphaFoldDB" id="A0A8S2T1Y3"/>
<name>A0A8S2T1Y3_9BILA</name>
<dbReference type="EMBL" id="CAJOBA010052704">
    <property type="protein sequence ID" value="CAF4257733.1"/>
    <property type="molecule type" value="Genomic_DNA"/>
</dbReference>
<proteinExistence type="predicted"/>
<dbReference type="Proteomes" id="UP000682733">
    <property type="component" value="Unassembled WGS sequence"/>
</dbReference>
<organism evidence="2 3">
    <name type="scientific">Didymodactylos carnosus</name>
    <dbReference type="NCBI Taxonomy" id="1234261"/>
    <lineage>
        <taxon>Eukaryota</taxon>
        <taxon>Metazoa</taxon>
        <taxon>Spiralia</taxon>
        <taxon>Gnathifera</taxon>
        <taxon>Rotifera</taxon>
        <taxon>Eurotatoria</taxon>
        <taxon>Bdelloidea</taxon>
        <taxon>Philodinida</taxon>
        <taxon>Philodinidae</taxon>
        <taxon>Didymodactylos</taxon>
    </lineage>
</organism>
<evidence type="ECO:0000313" key="3">
    <source>
        <dbReference type="Proteomes" id="UP000682733"/>
    </source>
</evidence>
<gene>
    <name evidence="1" type="ORF">OVA965_LOCUS35411</name>
    <name evidence="2" type="ORF">TMI583_LOCUS36377</name>
</gene>
<feature type="non-terminal residue" evidence="2">
    <location>
        <position position="1"/>
    </location>
</feature>
<protein>
    <submittedName>
        <fullName evidence="2">Uncharacterized protein</fullName>
    </submittedName>
</protein>